<evidence type="ECO:0000256" key="3">
    <source>
        <dbReference type="ARBA" id="ARBA00012027"/>
    </source>
</evidence>
<feature type="domain" description="PLD phosphodiesterase" evidence="7">
    <location>
        <begin position="414"/>
        <end position="441"/>
    </location>
</feature>
<dbReference type="InterPro" id="IPR025202">
    <property type="entry name" value="PLD-like_dom"/>
</dbReference>
<protein>
    <recommendedName>
        <fullName evidence="3">phospholipase D</fullName>
        <ecNumber evidence="3">3.1.4.4</ecNumber>
    </recommendedName>
</protein>
<sequence>MFSRATHSALILIALACGGVGHGAGLPLLLGPALPAAPLNWPVNSCLPPTDPLQLALWQAVTPQTASLSCGNAFTDYLRTPRGPGTPLDAFEITAQQVVNARSEVLLSNMEWNSGPGHPGWMFAQAVAELYGRVQADPAAYPQGMTVRALLGGLPDLSQPDGLRQPLALLDDLLLLGVPLTDTRVGWQMSILDYNYFPHSHVKLDVIDGRDITVAGYNYTDWHLPETEPGGLNLHDVGLRMTGPVAQAGVAAFDDLWRHSLQLRCPDGVTRQEAATVCKMTPPDPVTHPTAAREAVRTGDTRAFMLYRRPGDEEADRALLALLGAARGEIDLMQADFSPTLNCWGAYLNPTGCGPDTWPTYMNAVLGAIERGVRVRLLTVDYGPGTLPNRSGVTLLRQELRRRGLKDHFEARYTTFNMHTKALTVDHRVVVAGSMNFHFSSWGSLGLAEAMLATADAGAVAGQETSFNTAWVSASQPVPEEWWLRNVTPDLTPGQPTR</sequence>
<evidence type="ECO:0000256" key="6">
    <source>
        <dbReference type="ARBA" id="ARBA00023098"/>
    </source>
</evidence>
<proteinExistence type="inferred from homology"/>
<comment type="similarity">
    <text evidence="2">Belongs to the phospholipase D family.</text>
</comment>
<dbReference type="EMBL" id="JAPMIV010000004">
    <property type="protein sequence ID" value="MDV6373809.1"/>
    <property type="molecule type" value="Genomic_DNA"/>
</dbReference>
<dbReference type="PANTHER" id="PTHR43856:SF1">
    <property type="entry name" value="MITOCHONDRIAL CARDIOLIPIN HYDROLASE"/>
    <property type="match status" value="1"/>
</dbReference>
<dbReference type="RefSeq" id="WP_317639126.1">
    <property type="nucleotide sequence ID" value="NZ_JAPMIV010000004.1"/>
</dbReference>
<evidence type="ECO:0000256" key="5">
    <source>
        <dbReference type="ARBA" id="ARBA00022963"/>
    </source>
</evidence>
<dbReference type="Proteomes" id="UP001276150">
    <property type="component" value="Unassembled WGS sequence"/>
</dbReference>
<evidence type="ECO:0000313" key="9">
    <source>
        <dbReference type="Proteomes" id="UP001276150"/>
    </source>
</evidence>
<dbReference type="Pfam" id="PF13091">
    <property type="entry name" value="PLDc_2"/>
    <property type="match status" value="1"/>
</dbReference>
<dbReference type="SUPFAM" id="SSF56024">
    <property type="entry name" value="Phospholipase D/nuclease"/>
    <property type="match status" value="2"/>
</dbReference>
<gene>
    <name evidence="8" type="ORF">ORD21_04255</name>
</gene>
<dbReference type="Gene3D" id="3.30.870.10">
    <property type="entry name" value="Endonuclease Chain A"/>
    <property type="match status" value="2"/>
</dbReference>
<evidence type="ECO:0000313" key="8">
    <source>
        <dbReference type="EMBL" id="MDV6373809.1"/>
    </source>
</evidence>
<keyword evidence="6" id="KW-0443">Lipid metabolism</keyword>
<keyword evidence="9" id="KW-1185">Reference proteome</keyword>
<evidence type="ECO:0000256" key="1">
    <source>
        <dbReference type="ARBA" id="ARBA00000798"/>
    </source>
</evidence>
<name>A0ABU4DN01_9DEIO</name>
<evidence type="ECO:0000256" key="2">
    <source>
        <dbReference type="ARBA" id="ARBA00008664"/>
    </source>
</evidence>
<accession>A0ABU4DN01</accession>
<keyword evidence="4" id="KW-0378">Hydrolase</keyword>
<dbReference type="PANTHER" id="PTHR43856">
    <property type="entry name" value="CARDIOLIPIN HYDROLASE"/>
    <property type="match status" value="1"/>
</dbReference>
<dbReference type="PROSITE" id="PS51257">
    <property type="entry name" value="PROKAR_LIPOPROTEIN"/>
    <property type="match status" value="1"/>
</dbReference>
<organism evidence="8 9">
    <name type="scientific">Deinococcus arenicola</name>
    <dbReference type="NCBI Taxonomy" id="2994950"/>
    <lineage>
        <taxon>Bacteria</taxon>
        <taxon>Thermotogati</taxon>
        <taxon>Deinococcota</taxon>
        <taxon>Deinococci</taxon>
        <taxon>Deinococcales</taxon>
        <taxon>Deinococcaceae</taxon>
        <taxon>Deinococcus</taxon>
    </lineage>
</organism>
<evidence type="ECO:0000256" key="4">
    <source>
        <dbReference type="ARBA" id="ARBA00022801"/>
    </source>
</evidence>
<evidence type="ECO:0000259" key="7">
    <source>
        <dbReference type="PROSITE" id="PS50035"/>
    </source>
</evidence>
<dbReference type="EC" id="3.1.4.4" evidence="3"/>
<comment type="caution">
    <text evidence="8">The sequence shown here is derived from an EMBL/GenBank/DDBJ whole genome shotgun (WGS) entry which is preliminary data.</text>
</comment>
<dbReference type="InterPro" id="IPR001736">
    <property type="entry name" value="PLipase_D/transphosphatidylase"/>
</dbReference>
<dbReference type="PROSITE" id="PS50035">
    <property type="entry name" value="PLD"/>
    <property type="match status" value="1"/>
</dbReference>
<comment type="catalytic activity">
    <reaction evidence="1">
        <text>a 1,2-diacyl-sn-glycero-3-phosphocholine + H2O = a 1,2-diacyl-sn-glycero-3-phosphate + choline + H(+)</text>
        <dbReference type="Rhea" id="RHEA:14445"/>
        <dbReference type="ChEBI" id="CHEBI:15354"/>
        <dbReference type="ChEBI" id="CHEBI:15377"/>
        <dbReference type="ChEBI" id="CHEBI:15378"/>
        <dbReference type="ChEBI" id="CHEBI:57643"/>
        <dbReference type="ChEBI" id="CHEBI:58608"/>
        <dbReference type="EC" id="3.1.4.4"/>
    </reaction>
</comment>
<dbReference type="InterPro" id="IPR051406">
    <property type="entry name" value="PLD_domain"/>
</dbReference>
<keyword evidence="5" id="KW-0442">Lipid degradation</keyword>
<reference evidence="8 9" key="1">
    <citation type="submission" date="2022-11" db="EMBL/GenBank/DDBJ databases">
        <title>Deinococcus ZS9-10, Low Temperature and Draught-tolerating, UV-resistant Bacteria from Continental Antarctica.</title>
        <authorList>
            <person name="Cheng L."/>
        </authorList>
    </citation>
    <scope>NUCLEOTIDE SEQUENCE [LARGE SCALE GENOMIC DNA]</scope>
    <source>
        <strain evidence="8 9">ZS9-10</strain>
    </source>
</reference>